<evidence type="ECO:0000313" key="3">
    <source>
        <dbReference type="Proteomes" id="UP000822476"/>
    </source>
</evidence>
<dbReference type="AlphaFoldDB" id="A0A8S9YEZ5"/>
<dbReference type="Proteomes" id="UP000822476">
    <property type="component" value="Unassembled WGS sequence"/>
</dbReference>
<feature type="region of interest" description="Disordered" evidence="1">
    <location>
        <begin position="16"/>
        <end position="46"/>
    </location>
</feature>
<feature type="compositionally biased region" description="Polar residues" evidence="1">
    <location>
        <begin position="65"/>
        <end position="81"/>
    </location>
</feature>
<keyword evidence="3" id="KW-1185">Reference proteome</keyword>
<proteinExistence type="predicted"/>
<evidence type="ECO:0000313" key="2">
    <source>
        <dbReference type="EMBL" id="KAF7233743.1"/>
    </source>
</evidence>
<evidence type="ECO:0000256" key="1">
    <source>
        <dbReference type="SAM" id="MobiDB-lite"/>
    </source>
</evidence>
<accession>A0A8S9YEZ5</accession>
<name>A0A8S9YEZ5_9TREM</name>
<feature type="region of interest" description="Disordered" evidence="1">
    <location>
        <begin position="61"/>
        <end position="90"/>
    </location>
</feature>
<sequence>MGINLNTPTRMRTHLQADKQSIHQRDILPPNSPDENGRANECIDQIGGPTGVMRLQVCPRDTENKPASTNNNCSNSKITKANKQRDAVKV</sequence>
<organism evidence="2 3">
    <name type="scientific">Paragonimus skrjabini miyazakii</name>
    <dbReference type="NCBI Taxonomy" id="59628"/>
    <lineage>
        <taxon>Eukaryota</taxon>
        <taxon>Metazoa</taxon>
        <taxon>Spiralia</taxon>
        <taxon>Lophotrochozoa</taxon>
        <taxon>Platyhelminthes</taxon>
        <taxon>Trematoda</taxon>
        <taxon>Digenea</taxon>
        <taxon>Plagiorchiida</taxon>
        <taxon>Troglotremata</taxon>
        <taxon>Troglotrematidae</taxon>
        <taxon>Paragonimus</taxon>
    </lineage>
</organism>
<dbReference type="EMBL" id="JTDE01020840">
    <property type="protein sequence ID" value="KAF7233743.1"/>
    <property type="molecule type" value="Genomic_DNA"/>
</dbReference>
<comment type="caution">
    <text evidence="2">The sequence shown here is derived from an EMBL/GenBank/DDBJ whole genome shotgun (WGS) entry which is preliminary data.</text>
</comment>
<reference evidence="2" key="1">
    <citation type="submission" date="2019-07" db="EMBL/GenBank/DDBJ databases">
        <title>Annotation for the trematode Paragonimus miyazaki's.</title>
        <authorList>
            <person name="Choi Y.-J."/>
        </authorList>
    </citation>
    <scope>NUCLEOTIDE SEQUENCE</scope>
    <source>
        <strain evidence="2">Japan</strain>
    </source>
</reference>
<protein>
    <submittedName>
        <fullName evidence="2">Uncharacterized protein</fullName>
    </submittedName>
</protein>
<feature type="compositionally biased region" description="Basic and acidic residues" evidence="1">
    <location>
        <begin position="16"/>
        <end position="26"/>
    </location>
</feature>
<gene>
    <name evidence="2" type="ORF">EG68_08564</name>
</gene>